<organism evidence="2 3">
    <name type="scientific">Humidesulfovibrio mexicanus</name>
    <dbReference type="NCBI Taxonomy" id="147047"/>
    <lineage>
        <taxon>Bacteria</taxon>
        <taxon>Pseudomonadati</taxon>
        <taxon>Thermodesulfobacteriota</taxon>
        <taxon>Desulfovibrionia</taxon>
        <taxon>Desulfovibrionales</taxon>
        <taxon>Desulfovibrionaceae</taxon>
        <taxon>Humidesulfovibrio</taxon>
    </lineage>
</organism>
<feature type="region of interest" description="Disordered" evidence="1">
    <location>
        <begin position="1"/>
        <end position="34"/>
    </location>
</feature>
<keyword evidence="3" id="KW-1185">Reference proteome</keyword>
<evidence type="ECO:0000256" key="1">
    <source>
        <dbReference type="SAM" id="MobiDB-lite"/>
    </source>
</evidence>
<dbReference type="AlphaFoldDB" id="A0A238Z423"/>
<reference evidence="2 3" key="1">
    <citation type="submission" date="2017-06" db="EMBL/GenBank/DDBJ databases">
        <authorList>
            <person name="Kim H.J."/>
            <person name="Triplett B.A."/>
        </authorList>
    </citation>
    <scope>NUCLEOTIDE SEQUENCE [LARGE SCALE GENOMIC DNA]</scope>
    <source>
        <strain evidence="2 3">DSM 13116</strain>
    </source>
</reference>
<protein>
    <submittedName>
        <fullName evidence="2">Uncharacterized protein</fullName>
    </submittedName>
</protein>
<dbReference type="Proteomes" id="UP000198324">
    <property type="component" value="Unassembled WGS sequence"/>
</dbReference>
<name>A0A238Z423_9BACT</name>
<evidence type="ECO:0000313" key="3">
    <source>
        <dbReference type="Proteomes" id="UP000198324"/>
    </source>
</evidence>
<dbReference type="EMBL" id="FZOC01000002">
    <property type="protein sequence ID" value="SNR77689.1"/>
    <property type="molecule type" value="Genomic_DNA"/>
</dbReference>
<gene>
    <name evidence="2" type="ORF">SAMN04488503_1202</name>
</gene>
<proteinExistence type="predicted"/>
<dbReference type="RefSeq" id="WP_089272729.1">
    <property type="nucleotide sequence ID" value="NZ_FZOC01000002.1"/>
</dbReference>
<accession>A0A238Z423</accession>
<evidence type="ECO:0000313" key="2">
    <source>
        <dbReference type="EMBL" id="SNR77689.1"/>
    </source>
</evidence>
<feature type="compositionally biased region" description="Low complexity" evidence="1">
    <location>
        <begin position="10"/>
        <end position="19"/>
    </location>
</feature>
<sequence>MSILRKPGVPDDAPITPDVDVPDAPPLPDVDSLSVPCPDADGETVCRKIRIDRTRCPKCGEKWEDCTCLGG</sequence>